<dbReference type="AlphaFoldDB" id="A0A2S7BFA8"/>
<dbReference type="Pfam" id="PF13827">
    <property type="entry name" value="DUF4189"/>
    <property type="match status" value="1"/>
</dbReference>
<gene>
    <name evidence="3" type="ORF">XdyCFBP7245_23145</name>
</gene>
<dbReference type="PROSITE" id="PS51257">
    <property type="entry name" value="PROKAR_LIPOPROTEIN"/>
    <property type="match status" value="1"/>
</dbReference>
<organism evidence="3 4">
    <name type="scientific">Xanthomonas dyei</name>
    <dbReference type="NCBI Taxonomy" id="743699"/>
    <lineage>
        <taxon>Bacteria</taxon>
        <taxon>Pseudomonadati</taxon>
        <taxon>Pseudomonadota</taxon>
        <taxon>Gammaproteobacteria</taxon>
        <taxon>Lysobacterales</taxon>
        <taxon>Lysobacteraceae</taxon>
        <taxon>Xanthomonas</taxon>
    </lineage>
</organism>
<keyword evidence="1" id="KW-0732">Signal</keyword>
<dbReference type="InterPro" id="IPR025240">
    <property type="entry name" value="DUF4189"/>
</dbReference>
<feature type="signal peptide" evidence="1">
    <location>
        <begin position="1"/>
        <end position="20"/>
    </location>
</feature>
<evidence type="ECO:0000313" key="3">
    <source>
        <dbReference type="EMBL" id="PPU43918.1"/>
    </source>
</evidence>
<name>A0A2S7BFA8_9XANT</name>
<feature type="chain" id="PRO_5015752155" description="DUF4189 domain-containing protein" evidence="1">
    <location>
        <begin position="21"/>
        <end position="175"/>
    </location>
</feature>
<sequence length="175" mass="18743">MRTSRLLAILTLLVPTSAWAQGCPVGQYQIGGQGAVACAPIPQGNEIQQEPRPSGKWIKTWGAIANDNNNNFGVSTGKIKKTDAEKVALDKCKQTSQREANCRVVYAYENRCAAISEPAKTGSPTQIGNILTSYSAGPSIEAASKAAISDCVKENSVNECKVIYQNCSEPIFKAY</sequence>
<reference evidence="3 4" key="1">
    <citation type="submission" date="2016-08" db="EMBL/GenBank/DDBJ databases">
        <authorList>
            <person name="Seilhamer J.J."/>
        </authorList>
    </citation>
    <scope>NUCLEOTIDE SEQUENCE [LARGE SCALE GENOMIC DNA]</scope>
    <source>
        <strain evidence="3 4">CFBP7245</strain>
    </source>
</reference>
<proteinExistence type="predicted"/>
<evidence type="ECO:0000256" key="1">
    <source>
        <dbReference type="SAM" id="SignalP"/>
    </source>
</evidence>
<protein>
    <recommendedName>
        <fullName evidence="2">DUF4189 domain-containing protein</fullName>
    </recommendedName>
</protein>
<dbReference type="Proteomes" id="UP000238908">
    <property type="component" value="Unassembled WGS sequence"/>
</dbReference>
<comment type="caution">
    <text evidence="3">The sequence shown here is derived from an EMBL/GenBank/DDBJ whole genome shotgun (WGS) entry which is preliminary data.</text>
</comment>
<accession>A0A2S7BFA8</accession>
<dbReference type="EMBL" id="MDEE01000096">
    <property type="protein sequence ID" value="PPU43918.1"/>
    <property type="molecule type" value="Genomic_DNA"/>
</dbReference>
<evidence type="ECO:0000313" key="4">
    <source>
        <dbReference type="Proteomes" id="UP000238908"/>
    </source>
</evidence>
<feature type="domain" description="DUF4189" evidence="2">
    <location>
        <begin position="61"/>
        <end position="167"/>
    </location>
</feature>
<dbReference type="RefSeq" id="WP_104617701.1">
    <property type="nucleotide sequence ID" value="NZ_JBHLXZ010000104.1"/>
</dbReference>
<evidence type="ECO:0000259" key="2">
    <source>
        <dbReference type="Pfam" id="PF13827"/>
    </source>
</evidence>